<reference evidence="3 4" key="1">
    <citation type="submission" date="2020-08" db="EMBL/GenBank/DDBJ databases">
        <title>Sequencing the genomes of 1000 actinobacteria strains.</title>
        <authorList>
            <person name="Klenk H.-P."/>
        </authorList>
    </citation>
    <scope>NUCLEOTIDE SEQUENCE [LARGE SCALE GENOMIC DNA]</scope>
    <source>
        <strain evidence="3 4">DSM 45823</strain>
    </source>
</reference>
<keyword evidence="1" id="KW-0723">Serine/threonine-protein kinase</keyword>
<feature type="domain" description="Histidine kinase/HSP90-like ATPase" evidence="2">
    <location>
        <begin position="28"/>
        <end position="155"/>
    </location>
</feature>
<sequence length="159" mass="16963">MPHSHTPSGTAAAPPKLGPARTERLRLAALPSAPGTARRFTTDLLNAWNLRALAADCGLVVSELVTNSVNHTGRPAPTDYADLYDHTPATIALQLSYTGAILLVEVWDHSEERPVRRHPGAAEESGRGLLLVEALTTAWGHCPAEQGGKVTWACWNTAS</sequence>
<protein>
    <submittedName>
        <fullName evidence="3">Anti-sigma regulatory factor (Ser/Thr protein kinase)</fullName>
    </submittedName>
</protein>
<dbReference type="EMBL" id="JACJII010000001">
    <property type="protein sequence ID" value="MBA9007261.1"/>
    <property type="molecule type" value="Genomic_DNA"/>
</dbReference>
<dbReference type="PANTHER" id="PTHR35526">
    <property type="entry name" value="ANTI-SIGMA-F FACTOR RSBW-RELATED"/>
    <property type="match status" value="1"/>
</dbReference>
<dbReference type="InterPro" id="IPR036890">
    <property type="entry name" value="HATPase_C_sf"/>
</dbReference>
<keyword evidence="1" id="KW-0808">Transferase</keyword>
<keyword evidence="1" id="KW-0418">Kinase</keyword>
<dbReference type="AlphaFoldDB" id="A0A7W3RBU2"/>
<evidence type="ECO:0000313" key="3">
    <source>
        <dbReference type="EMBL" id="MBA9007261.1"/>
    </source>
</evidence>
<dbReference type="CDD" id="cd16936">
    <property type="entry name" value="HATPase_RsbW-like"/>
    <property type="match status" value="1"/>
</dbReference>
<accession>A0A7W3RBU2</accession>
<dbReference type="InterPro" id="IPR003594">
    <property type="entry name" value="HATPase_dom"/>
</dbReference>
<dbReference type="RefSeq" id="WP_182707887.1">
    <property type="nucleotide sequence ID" value="NZ_JACJII010000001.1"/>
</dbReference>
<dbReference type="GO" id="GO:0004674">
    <property type="term" value="F:protein serine/threonine kinase activity"/>
    <property type="evidence" value="ECO:0007669"/>
    <property type="project" value="UniProtKB-KW"/>
</dbReference>
<dbReference type="PANTHER" id="PTHR35526:SF3">
    <property type="entry name" value="ANTI-SIGMA-F FACTOR RSBW"/>
    <property type="match status" value="1"/>
</dbReference>
<proteinExistence type="predicted"/>
<dbReference type="Pfam" id="PF13581">
    <property type="entry name" value="HATPase_c_2"/>
    <property type="match status" value="1"/>
</dbReference>
<gene>
    <name evidence="3" type="ORF">HNR21_006143</name>
</gene>
<dbReference type="SUPFAM" id="SSF55874">
    <property type="entry name" value="ATPase domain of HSP90 chaperone/DNA topoisomerase II/histidine kinase"/>
    <property type="match status" value="1"/>
</dbReference>
<keyword evidence="4" id="KW-1185">Reference proteome</keyword>
<dbReference type="InterPro" id="IPR050267">
    <property type="entry name" value="Anti-sigma-factor_SerPK"/>
</dbReference>
<dbReference type="Proteomes" id="UP000539313">
    <property type="component" value="Unassembled WGS sequence"/>
</dbReference>
<comment type="caution">
    <text evidence="3">The sequence shown here is derived from an EMBL/GenBank/DDBJ whole genome shotgun (WGS) entry which is preliminary data.</text>
</comment>
<name>A0A7W3RBU2_9ACTN</name>
<evidence type="ECO:0000259" key="2">
    <source>
        <dbReference type="Pfam" id="PF13581"/>
    </source>
</evidence>
<evidence type="ECO:0000313" key="4">
    <source>
        <dbReference type="Proteomes" id="UP000539313"/>
    </source>
</evidence>
<organism evidence="3 4">
    <name type="scientific">Thermomonospora cellulosilytica</name>
    <dbReference type="NCBI Taxonomy" id="1411118"/>
    <lineage>
        <taxon>Bacteria</taxon>
        <taxon>Bacillati</taxon>
        <taxon>Actinomycetota</taxon>
        <taxon>Actinomycetes</taxon>
        <taxon>Streptosporangiales</taxon>
        <taxon>Thermomonosporaceae</taxon>
        <taxon>Thermomonospora</taxon>
    </lineage>
</organism>
<evidence type="ECO:0000256" key="1">
    <source>
        <dbReference type="ARBA" id="ARBA00022527"/>
    </source>
</evidence>
<dbReference type="Gene3D" id="3.30.565.10">
    <property type="entry name" value="Histidine kinase-like ATPase, C-terminal domain"/>
    <property type="match status" value="1"/>
</dbReference>